<dbReference type="AlphaFoldDB" id="A0A4Q1RDE3"/>
<dbReference type="InterPro" id="IPR001482">
    <property type="entry name" value="T2SS/T4SS_dom"/>
</dbReference>
<dbReference type="PANTHER" id="PTHR30486">
    <property type="entry name" value="TWITCHING MOTILITY PROTEIN PILT"/>
    <property type="match status" value="1"/>
</dbReference>
<dbReference type="GO" id="GO:0016887">
    <property type="term" value="F:ATP hydrolysis activity"/>
    <property type="evidence" value="ECO:0007669"/>
    <property type="project" value="InterPro"/>
</dbReference>
<dbReference type="EMBL" id="SDKC01000002">
    <property type="protein sequence ID" value="RXS72621.1"/>
    <property type="molecule type" value="Genomic_DNA"/>
</dbReference>
<accession>A0A4Q1RDE3</accession>
<reference evidence="3 4" key="1">
    <citation type="submission" date="2019-01" db="EMBL/GenBank/DDBJ databases">
        <title>Blautia sp. nov. KGMB01111 isolated human feces.</title>
        <authorList>
            <person name="Park J.-E."/>
            <person name="Kim J.-S."/>
            <person name="Park S.-H."/>
        </authorList>
    </citation>
    <scope>NUCLEOTIDE SEQUENCE [LARGE SCALE GENOMIC DNA]</scope>
    <source>
        <strain evidence="3 4">KGMB01111</strain>
    </source>
</reference>
<proteinExistence type="inferred from homology"/>
<dbReference type="PANTHER" id="PTHR30486:SF6">
    <property type="entry name" value="TYPE IV PILUS RETRACTATION ATPASE PILT"/>
    <property type="match status" value="1"/>
</dbReference>
<evidence type="ECO:0000256" key="1">
    <source>
        <dbReference type="ARBA" id="ARBA00006611"/>
    </source>
</evidence>
<dbReference type="Gene3D" id="3.40.50.300">
    <property type="entry name" value="P-loop containing nucleotide triphosphate hydrolases"/>
    <property type="match status" value="1"/>
</dbReference>
<dbReference type="InterPro" id="IPR027417">
    <property type="entry name" value="P-loop_NTPase"/>
</dbReference>
<evidence type="ECO:0000313" key="3">
    <source>
        <dbReference type="EMBL" id="RXS72621.1"/>
    </source>
</evidence>
<protein>
    <recommendedName>
        <fullName evidence="2">Bacterial type II secretion system protein E domain-containing protein</fullName>
    </recommendedName>
</protein>
<dbReference type="Pfam" id="PF00437">
    <property type="entry name" value="T2SSE"/>
    <property type="match status" value="1"/>
</dbReference>
<organism evidence="3 4">
    <name type="scientific">Blautia faecicola</name>
    <dbReference type="NCBI Taxonomy" id="2509240"/>
    <lineage>
        <taxon>Bacteria</taxon>
        <taxon>Bacillati</taxon>
        <taxon>Bacillota</taxon>
        <taxon>Clostridia</taxon>
        <taxon>Lachnospirales</taxon>
        <taxon>Lachnospiraceae</taxon>
        <taxon>Blautia</taxon>
    </lineage>
</organism>
<sequence>MELIDVPIGKVMRAIIHDKKKLAAIEQKYRLFEEAEIMPLARGTGFIELTERVVPDRDGDWKHPIILYVCRHRSQLGALVLCREAKKYLEKCSKQTPMDILSVSAGMNGDSIVLLLLVRTYKTEPNVKNIYNYLDEFLQEQHTRPKLIVPDEARKSYTEQERMAHKKKIDVQNKVLMECSDERPFLNSLDVYTPLGLDEIDVNKELIYDLQTKDMQISTVLPYVDFIKIFRECMRYITSVERDFYYDVIREKASKEEFINVIEAYIEKHYIDTKGMKIEDMPSLMEKINRALFELYIVQDLIDDPEITDVKITAPDSIRVRVKGRAYLSNVTFIDKEDYIRFITGIAVKNNIDLRIPTQTFTDEHDEKYILRFSLTAPYITGSGLPIIHIRKVSRKKLLAKDLIEAGMMDEKIKNYLLDCGKNSRGVVFAGPPGSGKTVILNWFLEEAYEASAEILVIQENDELFAYRKGVMFEHVVSYPQKGEKACSLEALGQMALVAGANVFVIGETKGAEICSAITLSNSGCRTALTIHSTSSTETIDKMVDLAMKGSSATYDQVKRMMKSFQTIVYLQDFKVCEISEIIGYDDKRKDMIYRSIYRANSLEEEQ</sequence>
<keyword evidence="4" id="KW-1185">Reference proteome</keyword>
<feature type="domain" description="Bacterial type II secretion system protein E" evidence="2">
    <location>
        <begin position="367"/>
        <end position="551"/>
    </location>
</feature>
<dbReference type="OrthoDB" id="9810761at2"/>
<comment type="similarity">
    <text evidence="1">Belongs to the GSP E family.</text>
</comment>
<dbReference type="InterPro" id="IPR050921">
    <property type="entry name" value="T4SS_GSP_E_ATPase"/>
</dbReference>
<gene>
    <name evidence="3" type="ORF">ETP43_16725</name>
</gene>
<evidence type="ECO:0000313" key="4">
    <source>
        <dbReference type="Proteomes" id="UP000290106"/>
    </source>
</evidence>
<name>A0A4Q1RDE3_9FIRM</name>
<comment type="caution">
    <text evidence="3">The sequence shown here is derived from an EMBL/GenBank/DDBJ whole genome shotgun (WGS) entry which is preliminary data.</text>
</comment>
<dbReference type="Proteomes" id="UP000290106">
    <property type="component" value="Unassembled WGS sequence"/>
</dbReference>
<evidence type="ECO:0000259" key="2">
    <source>
        <dbReference type="Pfam" id="PF00437"/>
    </source>
</evidence>
<dbReference type="Gene3D" id="3.30.450.380">
    <property type="match status" value="1"/>
</dbReference>
<dbReference type="RefSeq" id="WP_129259736.1">
    <property type="nucleotide sequence ID" value="NZ_SDKC01000002.1"/>
</dbReference>
<dbReference type="SUPFAM" id="SSF52540">
    <property type="entry name" value="P-loop containing nucleoside triphosphate hydrolases"/>
    <property type="match status" value="1"/>
</dbReference>